<dbReference type="EMBL" id="MT142214">
    <property type="protein sequence ID" value="QJA76258.1"/>
    <property type="molecule type" value="Genomic_DNA"/>
</dbReference>
<accession>A0A6M3K3I2</accession>
<dbReference type="PROSITE" id="PS50943">
    <property type="entry name" value="HTH_CROC1"/>
    <property type="match status" value="1"/>
</dbReference>
<reference evidence="2" key="1">
    <citation type="submission" date="2020-03" db="EMBL/GenBank/DDBJ databases">
        <title>The deep terrestrial virosphere.</title>
        <authorList>
            <person name="Holmfeldt K."/>
            <person name="Nilsson E."/>
            <person name="Simone D."/>
            <person name="Lopez-Fernandez M."/>
            <person name="Wu X."/>
            <person name="de Brujin I."/>
            <person name="Lundin D."/>
            <person name="Andersson A."/>
            <person name="Bertilsson S."/>
            <person name="Dopson M."/>
        </authorList>
    </citation>
    <scope>NUCLEOTIDE SEQUENCE</scope>
    <source>
        <strain evidence="2">MM415A01546</strain>
        <strain evidence="3">MM415B03685</strain>
    </source>
</reference>
<dbReference type="SUPFAM" id="SSF47413">
    <property type="entry name" value="lambda repressor-like DNA-binding domains"/>
    <property type="match status" value="1"/>
</dbReference>
<evidence type="ECO:0000259" key="1">
    <source>
        <dbReference type="PROSITE" id="PS50943"/>
    </source>
</evidence>
<sequence>MTSFEEWESELLKDPEMRRLFYLHDPSVQFTRAMVRQRIQWQDLAKRAKVSRRKLLRFLTLATRNVSLDFLFKLADALDCRLVVTLEENDE</sequence>
<dbReference type="InterPro" id="IPR010982">
    <property type="entry name" value="Lambda_DNA-bd_dom_sf"/>
</dbReference>
<dbReference type="GO" id="GO:0003677">
    <property type="term" value="F:DNA binding"/>
    <property type="evidence" value="ECO:0007669"/>
    <property type="project" value="InterPro"/>
</dbReference>
<dbReference type="Pfam" id="PF13443">
    <property type="entry name" value="HTH_26"/>
    <property type="match status" value="1"/>
</dbReference>
<dbReference type="InterPro" id="IPR001387">
    <property type="entry name" value="Cro/C1-type_HTH"/>
</dbReference>
<protein>
    <submittedName>
        <fullName evidence="2">Putative DNA binding, helix-turn-helix domain containing protein</fullName>
    </submittedName>
</protein>
<feature type="domain" description="HTH cro/C1-type" evidence="1">
    <location>
        <begin position="42"/>
        <end position="89"/>
    </location>
</feature>
<proteinExistence type="predicted"/>
<evidence type="ECO:0000313" key="3">
    <source>
        <dbReference type="EMBL" id="QJA94991.1"/>
    </source>
</evidence>
<dbReference type="AlphaFoldDB" id="A0A6M3K3I2"/>
<gene>
    <name evidence="2" type="ORF">MM415A01546_0012</name>
    <name evidence="3" type="ORF">MM415B03685_0008</name>
</gene>
<organism evidence="2">
    <name type="scientific">viral metagenome</name>
    <dbReference type="NCBI Taxonomy" id="1070528"/>
    <lineage>
        <taxon>unclassified sequences</taxon>
        <taxon>metagenomes</taxon>
        <taxon>organismal metagenomes</taxon>
    </lineage>
</organism>
<dbReference type="EMBL" id="MT143277">
    <property type="protein sequence ID" value="QJA94991.1"/>
    <property type="molecule type" value="Genomic_DNA"/>
</dbReference>
<name>A0A6M3K3I2_9ZZZZ</name>
<evidence type="ECO:0000313" key="2">
    <source>
        <dbReference type="EMBL" id="QJA76258.1"/>
    </source>
</evidence>
<dbReference type="CDD" id="cd00093">
    <property type="entry name" value="HTH_XRE"/>
    <property type="match status" value="1"/>
</dbReference>
<dbReference type="Gene3D" id="1.10.260.40">
    <property type="entry name" value="lambda repressor-like DNA-binding domains"/>
    <property type="match status" value="1"/>
</dbReference>